<dbReference type="EMBL" id="JAKRCV010000007">
    <property type="protein sequence ID" value="MCG7321030.1"/>
    <property type="molecule type" value="Genomic_DNA"/>
</dbReference>
<feature type="transmembrane region" description="Helical" evidence="2">
    <location>
        <begin position="297"/>
        <end position="315"/>
    </location>
</feature>
<feature type="transmembrane region" description="Helical" evidence="2">
    <location>
        <begin position="350"/>
        <end position="371"/>
    </location>
</feature>
<feature type="transmembrane region" description="Helical" evidence="2">
    <location>
        <begin position="383"/>
        <end position="411"/>
    </location>
</feature>
<feature type="transmembrane region" description="Helical" evidence="2">
    <location>
        <begin position="147"/>
        <end position="164"/>
    </location>
</feature>
<keyword evidence="2" id="KW-0812">Transmembrane</keyword>
<feature type="domain" description="Threonine/serine exporter-like N-terminal" evidence="3">
    <location>
        <begin position="20"/>
        <end position="255"/>
    </location>
</feature>
<feature type="transmembrane region" description="Helical" evidence="2">
    <location>
        <begin position="321"/>
        <end position="343"/>
    </location>
</feature>
<evidence type="ECO:0000259" key="3">
    <source>
        <dbReference type="Pfam" id="PF06738"/>
    </source>
</evidence>
<protein>
    <submittedName>
        <fullName evidence="4">Threonine/serine exporter family protein</fullName>
    </submittedName>
</protein>
<gene>
    <name evidence="4" type="ORF">MHL29_03850</name>
</gene>
<feature type="transmembrane region" description="Helical" evidence="2">
    <location>
        <begin position="271"/>
        <end position="290"/>
    </location>
</feature>
<keyword evidence="2" id="KW-1133">Transmembrane helix</keyword>
<dbReference type="PANTHER" id="PTHR31082">
    <property type="entry name" value="PHEROMONE-REGULATED MEMBRANE PROTEIN 10"/>
    <property type="match status" value="1"/>
</dbReference>
<reference evidence="4 5" key="1">
    <citation type="submission" date="2022-02" db="EMBL/GenBank/DDBJ databases">
        <title>Uncovering new skin microbiome diversity through culturing and metagenomics.</title>
        <authorList>
            <person name="Conlan S."/>
            <person name="Deming C."/>
            <person name="Nisc Comparative Sequencing Program N."/>
            <person name="Segre J.A."/>
        </authorList>
    </citation>
    <scope>NUCLEOTIDE SEQUENCE [LARGE SCALE GENOMIC DNA]</scope>
    <source>
        <strain evidence="4 5">ACRQZ</strain>
    </source>
</reference>
<organism evidence="4 5">
    <name type="scientific">Arsenicicoccus bolidensis</name>
    <dbReference type="NCBI Taxonomy" id="229480"/>
    <lineage>
        <taxon>Bacteria</taxon>
        <taxon>Bacillati</taxon>
        <taxon>Actinomycetota</taxon>
        <taxon>Actinomycetes</taxon>
        <taxon>Micrococcales</taxon>
        <taxon>Intrasporangiaceae</taxon>
        <taxon>Arsenicicoccus</taxon>
    </lineage>
</organism>
<feature type="transmembrane region" description="Helical" evidence="2">
    <location>
        <begin position="171"/>
        <end position="191"/>
    </location>
</feature>
<comment type="similarity">
    <text evidence="1">Belongs to the ThrE exporter (TC 2.A.79) family.</text>
</comment>
<keyword evidence="5" id="KW-1185">Reference proteome</keyword>
<evidence type="ECO:0000313" key="5">
    <source>
        <dbReference type="Proteomes" id="UP001521931"/>
    </source>
</evidence>
<evidence type="ECO:0000313" key="4">
    <source>
        <dbReference type="EMBL" id="MCG7321030.1"/>
    </source>
</evidence>
<dbReference type="Proteomes" id="UP001521931">
    <property type="component" value="Unassembled WGS sequence"/>
</dbReference>
<evidence type="ECO:0000256" key="1">
    <source>
        <dbReference type="ARBA" id="ARBA00034125"/>
    </source>
</evidence>
<proteinExistence type="inferred from homology"/>
<comment type="caution">
    <text evidence="4">The sequence shown here is derived from an EMBL/GenBank/DDBJ whole genome shotgun (WGS) entry which is preliminary data.</text>
</comment>
<sequence length="437" mass="45820">MPHEQAAPTGAPDERQTRRLLAYLAAALVAGGMPVHEVEADVRRCARALGQSGCQLSALPTGVVLSLGYGSPATFEAVEGSLRLDQSAEVNAIQRGLEDGSVTATEALERLVTLRARPHRYDVPGMYAGGALVAAGIALILQPSPRSVLFALLCSPLVVALMRVSGRHRLLTILFPSVAAFLVSVLAFWAGEHGWVPGPLRSLLPPLAVLLPGALIVTGLSELAAGAMVAGTSRLVFGASQLVLFGLGAGAAAVLLRVPPDMLANERSHELGWWAALLGLLLLTIGISLMEAVPPRLVPWVLLILAATFSSQVVGQTLVPSPWFGAFLGAVAASFGASAVELLRPRLPRLVVFLPSFWLLVPGSLGLMSVTQLGLDTPFAADTIALSVGVICAIAVGLVVGSSIARGAWFVGRASRYQLRRGADRWDRVSHRPGRSR</sequence>
<feature type="transmembrane region" description="Helical" evidence="2">
    <location>
        <begin position="235"/>
        <end position="259"/>
    </location>
</feature>
<dbReference type="Pfam" id="PF06738">
    <property type="entry name" value="ThrE"/>
    <property type="match status" value="1"/>
</dbReference>
<accession>A0ABS9PZH1</accession>
<keyword evidence="2" id="KW-0472">Membrane</keyword>
<dbReference type="RefSeq" id="WP_239262384.1">
    <property type="nucleotide sequence ID" value="NZ_JAKRCV010000007.1"/>
</dbReference>
<dbReference type="InterPro" id="IPR051361">
    <property type="entry name" value="ThrE/Ser_Exporter"/>
</dbReference>
<dbReference type="InterPro" id="IPR010619">
    <property type="entry name" value="ThrE-like_N"/>
</dbReference>
<evidence type="ECO:0000256" key="2">
    <source>
        <dbReference type="SAM" id="Phobius"/>
    </source>
</evidence>
<dbReference type="PANTHER" id="PTHR31082:SF4">
    <property type="entry name" value="PHEROMONE-REGULATED MEMBRANE PROTEIN 10"/>
    <property type="match status" value="1"/>
</dbReference>
<feature type="transmembrane region" description="Helical" evidence="2">
    <location>
        <begin position="123"/>
        <end position="141"/>
    </location>
</feature>
<name>A0ABS9PZH1_9MICO</name>
<feature type="transmembrane region" description="Helical" evidence="2">
    <location>
        <begin position="203"/>
        <end position="223"/>
    </location>
</feature>